<organism evidence="1">
    <name type="scientific">Rhizophora mucronata</name>
    <name type="common">Asiatic mangrove</name>
    <dbReference type="NCBI Taxonomy" id="61149"/>
    <lineage>
        <taxon>Eukaryota</taxon>
        <taxon>Viridiplantae</taxon>
        <taxon>Streptophyta</taxon>
        <taxon>Embryophyta</taxon>
        <taxon>Tracheophyta</taxon>
        <taxon>Spermatophyta</taxon>
        <taxon>Magnoliopsida</taxon>
        <taxon>eudicotyledons</taxon>
        <taxon>Gunneridae</taxon>
        <taxon>Pentapetalae</taxon>
        <taxon>rosids</taxon>
        <taxon>fabids</taxon>
        <taxon>Malpighiales</taxon>
        <taxon>Rhizophoraceae</taxon>
        <taxon>Rhizophora</taxon>
    </lineage>
</organism>
<evidence type="ECO:0000313" key="1">
    <source>
        <dbReference type="EMBL" id="MBX36186.1"/>
    </source>
</evidence>
<accession>A0A2P2N164</accession>
<proteinExistence type="predicted"/>
<dbReference type="EMBL" id="GGEC01055702">
    <property type="protein sequence ID" value="MBX36186.1"/>
    <property type="molecule type" value="Transcribed_RNA"/>
</dbReference>
<name>A0A2P2N164_RHIMU</name>
<protein>
    <submittedName>
        <fullName evidence="1">Uncharacterized protein</fullName>
    </submittedName>
</protein>
<dbReference type="AlphaFoldDB" id="A0A2P2N164"/>
<sequence length="42" mass="5033">MEMISMLSPLLSYVVLLCFDWTIFQLCRTNFHKKLILLEKIT</sequence>
<reference evidence="1" key="1">
    <citation type="submission" date="2018-02" db="EMBL/GenBank/DDBJ databases">
        <title>Rhizophora mucronata_Transcriptome.</title>
        <authorList>
            <person name="Meera S.P."/>
            <person name="Sreeshan A."/>
            <person name="Augustine A."/>
        </authorList>
    </citation>
    <scope>NUCLEOTIDE SEQUENCE</scope>
    <source>
        <tissue evidence="1">Leaf</tissue>
    </source>
</reference>